<dbReference type="PANTHER" id="PTHR38474">
    <property type="entry name" value="SLR0299 PROTEIN"/>
    <property type="match status" value="1"/>
</dbReference>
<dbReference type="RefSeq" id="WP_044983068.1">
    <property type="nucleotide sequence ID" value="NZ_CABLBR010000006.1"/>
</dbReference>
<protein>
    <submittedName>
        <fullName evidence="1">Chloramphenicol acetyltransferase CAT</fullName>
    </submittedName>
</protein>
<name>A0ABY5VFD3_9FIRM</name>
<dbReference type="Gene3D" id="3.30.559.10">
    <property type="entry name" value="Chloramphenicol acetyltransferase-like domain"/>
    <property type="match status" value="1"/>
</dbReference>
<dbReference type="PANTHER" id="PTHR38474:SF2">
    <property type="entry name" value="CHLORAMPHENICOL ACETYLTRANSFERASE"/>
    <property type="match status" value="1"/>
</dbReference>
<sequence>MTFSLIDTDSWERTDHFNYYRNTLPCCYSLTSRLDVTKFRKMLDIQNLKFYPSFVYCVSRLIKSTDEFRMGVDADGNPGRYECMHPNYTIFHKDDGTFSDVWTPYDDDFGIFYRNMRSDMEHYRDAKGVKVKEGQPRNFFCISCLPWLSYTGISTSVPGGTPNLFPIITFGKYADENGRLTMPFSVTISHASADGYHTSRFMNELQEMLDGIKLCESQTVQEVHIS</sequence>
<dbReference type="SMART" id="SM01059">
    <property type="entry name" value="CAT"/>
    <property type="match status" value="1"/>
</dbReference>
<gene>
    <name evidence="1" type="ORF">NQ502_18425</name>
</gene>
<dbReference type="Pfam" id="PF00302">
    <property type="entry name" value="CAT"/>
    <property type="match status" value="1"/>
</dbReference>
<proteinExistence type="predicted"/>
<accession>A0ABY5VFD3</accession>
<evidence type="ECO:0000313" key="1">
    <source>
        <dbReference type="EMBL" id="UWP59309.1"/>
    </source>
</evidence>
<dbReference type="Proteomes" id="UP001060164">
    <property type="component" value="Chromosome"/>
</dbReference>
<dbReference type="InterPro" id="IPR001707">
    <property type="entry name" value="Cmp_AcTrfase"/>
</dbReference>
<dbReference type="EMBL" id="CP102290">
    <property type="protein sequence ID" value="UWP59309.1"/>
    <property type="molecule type" value="Genomic_DNA"/>
</dbReference>
<keyword evidence="2" id="KW-1185">Reference proteome</keyword>
<evidence type="ECO:0000313" key="2">
    <source>
        <dbReference type="Proteomes" id="UP001060164"/>
    </source>
</evidence>
<dbReference type="InterPro" id="IPR023213">
    <property type="entry name" value="CAT-like_dom_sf"/>
</dbReference>
<organism evidence="1 2">
    <name type="scientific">Ruminococcus gauvreauii</name>
    <dbReference type="NCBI Taxonomy" id="438033"/>
    <lineage>
        <taxon>Bacteria</taxon>
        <taxon>Bacillati</taxon>
        <taxon>Bacillota</taxon>
        <taxon>Clostridia</taxon>
        <taxon>Eubacteriales</taxon>
        <taxon>Oscillospiraceae</taxon>
        <taxon>Ruminococcus</taxon>
    </lineage>
</organism>
<reference evidence="1" key="1">
    <citation type="journal article" date="2022" name="Cell">
        <title>Design, construction, and in vivo augmentation of a complex gut microbiome.</title>
        <authorList>
            <person name="Cheng A.G."/>
            <person name="Ho P.Y."/>
            <person name="Aranda-Diaz A."/>
            <person name="Jain S."/>
            <person name="Yu F.B."/>
            <person name="Meng X."/>
            <person name="Wang M."/>
            <person name="Iakiviak M."/>
            <person name="Nagashima K."/>
            <person name="Zhao A."/>
            <person name="Murugkar P."/>
            <person name="Patil A."/>
            <person name="Atabakhsh K."/>
            <person name="Weakley A."/>
            <person name="Yan J."/>
            <person name="Brumbaugh A.R."/>
            <person name="Higginbottom S."/>
            <person name="Dimas A."/>
            <person name="Shiver A.L."/>
            <person name="Deutschbauer A."/>
            <person name="Neff N."/>
            <person name="Sonnenburg J.L."/>
            <person name="Huang K.C."/>
            <person name="Fischbach M.A."/>
        </authorList>
    </citation>
    <scope>NUCLEOTIDE SEQUENCE</scope>
    <source>
        <strain evidence="1">DSM 19829</strain>
    </source>
</reference>
<dbReference type="SUPFAM" id="SSF52777">
    <property type="entry name" value="CoA-dependent acyltransferases"/>
    <property type="match status" value="1"/>
</dbReference>
<dbReference type="PIRSF" id="PIRSF000440">
    <property type="entry name" value="CAT"/>
    <property type="match status" value="1"/>
</dbReference>